<dbReference type="Gene3D" id="3.30.420.40">
    <property type="match status" value="1"/>
</dbReference>
<dbReference type="SUPFAM" id="SSF53067">
    <property type="entry name" value="Actin-like ATPase domain"/>
    <property type="match status" value="1"/>
</dbReference>
<sequence length="110" mass="10876">MVDGAAGVVALLPHDADAVAVWQHAVECLADGLLDAVALLGSSRVVVGGGLSNAGATLLDPLARAMHERASIHVVPELVVAGLGARGGVVGAALVAAEAEHLHLPQVGSR</sequence>
<evidence type="ECO:0000313" key="2">
    <source>
        <dbReference type="EMBL" id="GMA86966.1"/>
    </source>
</evidence>
<keyword evidence="3" id="KW-1185">Reference proteome</keyword>
<comment type="caution">
    <text evidence="2">The sequence shown here is derived from an EMBL/GenBank/DDBJ whole genome shotgun (WGS) entry which is preliminary data.</text>
</comment>
<evidence type="ECO:0000256" key="1">
    <source>
        <dbReference type="ARBA" id="ARBA00006479"/>
    </source>
</evidence>
<evidence type="ECO:0000313" key="3">
    <source>
        <dbReference type="Proteomes" id="UP001157017"/>
    </source>
</evidence>
<dbReference type="InterPro" id="IPR043129">
    <property type="entry name" value="ATPase_NBD"/>
</dbReference>
<dbReference type="EMBL" id="BSUZ01000001">
    <property type="protein sequence ID" value="GMA86966.1"/>
    <property type="molecule type" value="Genomic_DNA"/>
</dbReference>
<dbReference type="Proteomes" id="UP001157017">
    <property type="component" value="Unassembled WGS sequence"/>
</dbReference>
<dbReference type="InterPro" id="IPR000600">
    <property type="entry name" value="ROK"/>
</dbReference>
<reference evidence="3" key="1">
    <citation type="journal article" date="2019" name="Int. J. Syst. Evol. Microbiol.">
        <title>The Global Catalogue of Microorganisms (GCM) 10K type strain sequencing project: providing services to taxonomists for standard genome sequencing and annotation.</title>
        <authorList>
            <consortium name="The Broad Institute Genomics Platform"/>
            <consortium name="The Broad Institute Genome Sequencing Center for Infectious Disease"/>
            <person name="Wu L."/>
            <person name="Ma J."/>
        </authorList>
    </citation>
    <scope>NUCLEOTIDE SEQUENCE [LARGE SCALE GENOMIC DNA]</scope>
    <source>
        <strain evidence="3">NBRC 108730</strain>
    </source>
</reference>
<evidence type="ECO:0008006" key="4">
    <source>
        <dbReference type="Google" id="ProtNLM"/>
    </source>
</evidence>
<name>A0ABQ6JFI6_9ACTN</name>
<organism evidence="2 3">
    <name type="scientific">Angustibacter aerolatus</name>
    <dbReference type="NCBI Taxonomy" id="1162965"/>
    <lineage>
        <taxon>Bacteria</taxon>
        <taxon>Bacillati</taxon>
        <taxon>Actinomycetota</taxon>
        <taxon>Actinomycetes</taxon>
        <taxon>Kineosporiales</taxon>
        <taxon>Kineosporiaceae</taxon>
    </lineage>
</organism>
<dbReference type="CDD" id="cd23763">
    <property type="entry name" value="ASKHA_ATPase_ROK"/>
    <property type="match status" value="1"/>
</dbReference>
<protein>
    <recommendedName>
        <fullName evidence="4">ROK family protein</fullName>
    </recommendedName>
</protein>
<proteinExistence type="inferred from homology"/>
<accession>A0ABQ6JFI6</accession>
<gene>
    <name evidence="2" type="ORF">GCM10025868_22160</name>
</gene>
<dbReference type="Pfam" id="PF00480">
    <property type="entry name" value="ROK"/>
    <property type="match status" value="1"/>
</dbReference>
<comment type="similarity">
    <text evidence="1">Belongs to the ROK (NagC/XylR) family.</text>
</comment>